<keyword evidence="3" id="KW-1015">Disulfide bond</keyword>
<dbReference type="Pfam" id="PF08205">
    <property type="entry name" value="C2-set_2"/>
    <property type="match status" value="1"/>
</dbReference>
<dbReference type="EnsemblMetazoa" id="XM_030977731">
    <property type="protein sequence ID" value="XP_030833591"/>
    <property type="gene ID" value="LOC115920939"/>
</dbReference>
<evidence type="ECO:0000313" key="7">
    <source>
        <dbReference type="EnsemblMetazoa" id="XP_030833591"/>
    </source>
</evidence>
<feature type="domain" description="Ig-like" evidence="6">
    <location>
        <begin position="19"/>
        <end position="110"/>
    </location>
</feature>
<feature type="domain" description="Ig-like" evidence="6">
    <location>
        <begin position="119"/>
        <end position="215"/>
    </location>
</feature>
<dbReference type="RefSeq" id="XP_030833591.1">
    <property type="nucleotide sequence ID" value="XM_030977731.1"/>
</dbReference>
<dbReference type="OMA" id="IAILICR"/>
<dbReference type="InterPro" id="IPR013162">
    <property type="entry name" value="CD80_C2-set"/>
</dbReference>
<dbReference type="OrthoDB" id="10012075at2759"/>
<evidence type="ECO:0000256" key="5">
    <source>
        <dbReference type="ARBA" id="ARBA00023319"/>
    </source>
</evidence>
<keyword evidence="2" id="KW-0472">Membrane</keyword>
<keyword evidence="5" id="KW-0393">Immunoglobulin domain</keyword>
<dbReference type="InterPro" id="IPR003599">
    <property type="entry name" value="Ig_sub"/>
</dbReference>
<organism evidence="7 8">
    <name type="scientific">Strongylocentrotus purpuratus</name>
    <name type="common">Purple sea urchin</name>
    <dbReference type="NCBI Taxonomy" id="7668"/>
    <lineage>
        <taxon>Eukaryota</taxon>
        <taxon>Metazoa</taxon>
        <taxon>Echinodermata</taxon>
        <taxon>Eleutherozoa</taxon>
        <taxon>Echinozoa</taxon>
        <taxon>Echinoidea</taxon>
        <taxon>Euechinoidea</taxon>
        <taxon>Echinacea</taxon>
        <taxon>Camarodonta</taxon>
        <taxon>Echinidea</taxon>
        <taxon>Strongylocentrotidae</taxon>
        <taxon>Strongylocentrotus</taxon>
    </lineage>
</organism>
<evidence type="ECO:0000256" key="2">
    <source>
        <dbReference type="ARBA" id="ARBA00023136"/>
    </source>
</evidence>
<dbReference type="PANTHER" id="PTHR11640">
    <property type="entry name" value="NEPHRIN"/>
    <property type="match status" value="1"/>
</dbReference>
<reference evidence="7" key="2">
    <citation type="submission" date="2021-01" db="UniProtKB">
        <authorList>
            <consortium name="EnsemblMetazoa"/>
        </authorList>
    </citation>
    <scope>IDENTIFICATION</scope>
</reference>
<keyword evidence="4" id="KW-0325">Glycoprotein</keyword>
<dbReference type="SMART" id="SM00409">
    <property type="entry name" value="IG"/>
    <property type="match status" value="1"/>
</dbReference>
<dbReference type="GeneID" id="115920939"/>
<sequence length="231" mass="25635">MNQRQAEVRVIVFGPPDPPYLNGIEGLQDGVSSNVTCTSDNGYPAPTFLWYLGTKNVTKYSYTQSLGNKNHRKDAISLFTFTPTVDNHGKLLVCQVFQPNAASMEYRSVSEVLQVLYSPVIVDFSVRRVSTGHQSLDAIITCTSDSRPLASITLFSNSIELNNSTRHQIHRSLLQEDTSRSSILVISNISAEDDGNYTCLADTRLGNDSATITLSYSGKPFTIRPRRMYVQ</sequence>
<dbReference type="AlphaFoldDB" id="A0A7M7SV69"/>
<dbReference type="InterPro" id="IPR013783">
    <property type="entry name" value="Ig-like_fold"/>
</dbReference>
<evidence type="ECO:0000256" key="1">
    <source>
        <dbReference type="ARBA" id="ARBA00004479"/>
    </source>
</evidence>
<dbReference type="KEGG" id="spu:115920939"/>
<dbReference type="FunCoup" id="A0A7M7SV69">
    <property type="interactions" value="974"/>
</dbReference>
<dbReference type="SMART" id="SM00408">
    <property type="entry name" value="IGc2"/>
    <property type="match status" value="1"/>
</dbReference>
<evidence type="ECO:0000256" key="3">
    <source>
        <dbReference type="ARBA" id="ARBA00023157"/>
    </source>
</evidence>
<evidence type="ECO:0000313" key="8">
    <source>
        <dbReference type="Proteomes" id="UP000007110"/>
    </source>
</evidence>
<dbReference type="InterPro" id="IPR036179">
    <property type="entry name" value="Ig-like_dom_sf"/>
</dbReference>
<name>A0A7M7SV69_STRPU</name>
<evidence type="ECO:0000259" key="6">
    <source>
        <dbReference type="PROSITE" id="PS50835"/>
    </source>
</evidence>
<dbReference type="GO" id="GO:0016020">
    <property type="term" value="C:membrane"/>
    <property type="evidence" value="ECO:0007669"/>
    <property type="project" value="UniProtKB-SubCell"/>
</dbReference>
<evidence type="ECO:0000256" key="4">
    <source>
        <dbReference type="ARBA" id="ARBA00023180"/>
    </source>
</evidence>
<accession>A0A7M7SV69</accession>
<dbReference type="InterPro" id="IPR007110">
    <property type="entry name" value="Ig-like_dom"/>
</dbReference>
<dbReference type="PANTHER" id="PTHR11640:SF31">
    <property type="entry name" value="IRREGULAR CHIASM C-ROUGHEST PROTEIN-RELATED"/>
    <property type="match status" value="1"/>
</dbReference>
<keyword evidence="8" id="KW-1185">Reference proteome</keyword>
<protein>
    <recommendedName>
        <fullName evidence="6">Ig-like domain-containing protein</fullName>
    </recommendedName>
</protein>
<dbReference type="PROSITE" id="PS50835">
    <property type="entry name" value="IG_LIKE"/>
    <property type="match status" value="2"/>
</dbReference>
<dbReference type="SUPFAM" id="SSF48726">
    <property type="entry name" value="Immunoglobulin"/>
    <property type="match status" value="2"/>
</dbReference>
<comment type="subcellular location">
    <subcellularLocation>
        <location evidence="1">Membrane</location>
        <topology evidence="1">Single-pass type I membrane protein</topology>
    </subcellularLocation>
</comment>
<dbReference type="Pfam" id="PF13927">
    <property type="entry name" value="Ig_3"/>
    <property type="match status" value="1"/>
</dbReference>
<dbReference type="Gene3D" id="2.60.40.10">
    <property type="entry name" value="Immunoglobulins"/>
    <property type="match status" value="2"/>
</dbReference>
<proteinExistence type="predicted"/>
<dbReference type="InterPro" id="IPR051275">
    <property type="entry name" value="Cell_adhesion_signaling"/>
</dbReference>
<dbReference type="Proteomes" id="UP000007110">
    <property type="component" value="Unassembled WGS sequence"/>
</dbReference>
<dbReference type="InParanoid" id="A0A7M7SV69"/>
<reference evidence="8" key="1">
    <citation type="submission" date="2015-02" db="EMBL/GenBank/DDBJ databases">
        <title>Genome sequencing for Strongylocentrotus purpuratus.</title>
        <authorList>
            <person name="Murali S."/>
            <person name="Liu Y."/>
            <person name="Vee V."/>
            <person name="English A."/>
            <person name="Wang M."/>
            <person name="Skinner E."/>
            <person name="Han Y."/>
            <person name="Muzny D.M."/>
            <person name="Worley K.C."/>
            <person name="Gibbs R.A."/>
        </authorList>
    </citation>
    <scope>NUCLEOTIDE SEQUENCE</scope>
</reference>
<dbReference type="InterPro" id="IPR003598">
    <property type="entry name" value="Ig_sub2"/>
</dbReference>